<dbReference type="Gene3D" id="1.10.1200.10">
    <property type="entry name" value="ACP-like"/>
    <property type="match status" value="1"/>
</dbReference>
<accession>A0A2T4IM01</accession>
<evidence type="ECO:0000313" key="1">
    <source>
        <dbReference type="EMBL" id="PTE06658.1"/>
    </source>
</evidence>
<dbReference type="SUPFAM" id="SSF55961">
    <property type="entry name" value="Bet v1-like"/>
    <property type="match status" value="1"/>
</dbReference>
<dbReference type="InterPro" id="IPR023393">
    <property type="entry name" value="START-like_dom_sf"/>
</dbReference>
<evidence type="ECO:0000313" key="2">
    <source>
        <dbReference type="Proteomes" id="UP000240259"/>
    </source>
</evidence>
<comment type="caution">
    <text evidence="1">The sequence shown here is derived from an EMBL/GenBank/DDBJ whole genome shotgun (WGS) entry which is preliminary data.</text>
</comment>
<dbReference type="InterPro" id="IPR036736">
    <property type="entry name" value="ACP-like_sf"/>
</dbReference>
<keyword evidence="2" id="KW-1185">Reference proteome</keyword>
<organism evidence="1 2">
    <name type="scientific">Mesorhizobium helmanticense</name>
    <dbReference type="NCBI Taxonomy" id="1776423"/>
    <lineage>
        <taxon>Bacteria</taxon>
        <taxon>Pseudomonadati</taxon>
        <taxon>Pseudomonadota</taxon>
        <taxon>Alphaproteobacteria</taxon>
        <taxon>Hyphomicrobiales</taxon>
        <taxon>Phyllobacteriaceae</taxon>
        <taxon>Mesorhizobium</taxon>
    </lineage>
</organism>
<dbReference type="Proteomes" id="UP000240259">
    <property type="component" value="Unassembled WGS sequence"/>
</dbReference>
<protein>
    <recommendedName>
        <fullName evidence="3">Carrier domain-containing protein</fullName>
    </recommendedName>
</protein>
<dbReference type="EMBL" id="PZJX01000060">
    <property type="protein sequence ID" value="PTE06658.1"/>
    <property type="molecule type" value="Genomic_DNA"/>
</dbReference>
<proteinExistence type="predicted"/>
<gene>
    <name evidence="1" type="ORF">C9427_30490</name>
</gene>
<reference evidence="1 2" key="1">
    <citation type="submission" date="2018-03" db="EMBL/GenBank/DDBJ databases">
        <title>Genome sequence of the symbiotic type strain Mesorhizobium helmanticense CSLC115NT isolated from Lotus corniculatus nodules.</title>
        <authorList>
            <person name="Sannazzaro A.I."/>
            <person name="Torres Tejerizo G.A."/>
            <person name="Dip D."/>
            <person name="Caballero M."/>
            <person name="Pistorio M."/>
            <person name="Estrella M.J."/>
        </authorList>
    </citation>
    <scope>NUCLEOTIDE SEQUENCE [LARGE SCALE GENOMIC DNA]</scope>
    <source>
        <strain evidence="1 2">CSLC115N</strain>
    </source>
</reference>
<sequence>MSRRLKTLEFAQMTLLAKVEDALTSIDVEGGTPDKLLGDDLGMDSQELLCAAVDFEQIFGVKIADGELHRKMSVLDLAMLISRKRVSQRTLGSFDHSLSEDIAINARLEDVYAGLFNFQAWPEKLPHVRSVNTRYNDGVFQEFDMEVLDGKGGVISVRSVRRCEPERIRFFQPQPPKFTRHHCGEWILTALGQDITHVVTRHAWRLAEAACEIFPDEHGVPSAERVRSWLAAHARSALDRWKTCLENGAVQ</sequence>
<dbReference type="AlphaFoldDB" id="A0A2T4IM01"/>
<dbReference type="SUPFAM" id="SSF47336">
    <property type="entry name" value="ACP-like"/>
    <property type="match status" value="1"/>
</dbReference>
<name>A0A2T4IM01_9HYPH</name>
<evidence type="ECO:0008006" key="3">
    <source>
        <dbReference type="Google" id="ProtNLM"/>
    </source>
</evidence>
<dbReference type="Gene3D" id="3.30.530.20">
    <property type="match status" value="1"/>
</dbReference>